<dbReference type="EMBL" id="CP013611">
    <property type="protein sequence ID" value="ALU44089.1"/>
    <property type="molecule type" value="Genomic_DNA"/>
</dbReference>
<dbReference type="Proteomes" id="UP000069015">
    <property type="component" value="Chromosome 1"/>
</dbReference>
<dbReference type="AlphaFoldDB" id="A0A0U3HS00"/>
<sequence length="108" mass="11955">MVTAESIAENLPVVIYADIYDAESESKYLKFIECVANGAVDKLSPQELSSFNKELQAFSEKVDQAMGNMELILQSGPPRPSTELIGFIKTLQPIIEGCEKKLGIRVEF</sequence>
<dbReference type="KEGG" id="prr:AT705_14725"/>
<dbReference type="RefSeq" id="WP_058797145.1">
    <property type="nucleotide sequence ID" value="NZ_CP013611.1"/>
</dbReference>
<gene>
    <name evidence="1" type="ORF">AT705_14725</name>
</gene>
<reference evidence="1 2" key="1">
    <citation type="submission" date="2015-12" db="EMBL/GenBank/DDBJ databases">
        <title>Complete genome sequence of Pseudoalteromonas rubra SCSIO 6842, harboring a conjugative plasmid.</title>
        <authorList>
            <person name="Li B."/>
            <person name="Wang X."/>
        </authorList>
    </citation>
    <scope>NUCLEOTIDE SEQUENCE [LARGE SCALE GENOMIC DNA]</scope>
    <source>
        <strain evidence="1 2">SCSIO 6842</strain>
    </source>
</reference>
<protein>
    <submittedName>
        <fullName evidence="1">Uncharacterized protein</fullName>
    </submittedName>
</protein>
<accession>A0A0U3HS00</accession>
<proteinExistence type="predicted"/>
<name>A0A0U3HS00_9GAMM</name>
<organism evidence="1 2">
    <name type="scientific">Pseudoalteromonas rubra</name>
    <dbReference type="NCBI Taxonomy" id="43658"/>
    <lineage>
        <taxon>Bacteria</taxon>
        <taxon>Pseudomonadati</taxon>
        <taxon>Pseudomonadota</taxon>
        <taxon>Gammaproteobacteria</taxon>
        <taxon>Alteromonadales</taxon>
        <taxon>Pseudoalteromonadaceae</taxon>
        <taxon>Pseudoalteromonas</taxon>
    </lineage>
</organism>
<evidence type="ECO:0000313" key="2">
    <source>
        <dbReference type="Proteomes" id="UP000069015"/>
    </source>
</evidence>
<evidence type="ECO:0000313" key="1">
    <source>
        <dbReference type="EMBL" id="ALU44089.1"/>
    </source>
</evidence>